<reference evidence="1" key="1">
    <citation type="submission" date="2019-01" db="EMBL/GenBank/DDBJ databases">
        <title>Draft genome sequences of three monokaryotic isolates of the white-rot basidiomycete fungus Dichomitus squalens.</title>
        <authorList>
            <consortium name="DOE Joint Genome Institute"/>
            <person name="Lopez S.C."/>
            <person name="Andreopoulos B."/>
            <person name="Pangilinan J."/>
            <person name="Lipzen A."/>
            <person name="Riley R."/>
            <person name="Ahrendt S."/>
            <person name="Ng V."/>
            <person name="Barry K."/>
            <person name="Daum C."/>
            <person name="Grigoriev I.V."/>
            <person name="Hilden K.S."/>
            <person name="Makela M.R."/>
            <person name="de Vries R.P."/>
        </authorList>
    </citation>
    <scope>NUCLEOTIDE SEQUENCE [LARGE SCALE GENOMIC DNA]</scope>
    <source>
        <strain evidence="1">OM18370.1</strain>
    </source>
</reference>
<protein>
    <submittedName>
        <fullName evidence="1">Uncharacterized protein</fullName>
    </submittedName>
</protein>
<dbReference type="AlphaFoldDB" id="A0A4Q9N5I5"/>
<gene>
    <name evidence="1" type="ORF">BD311DRAFT_352372</name>
</gene>
<dbReference type="EMBL" id="ML143389">
    <property type="protein sequence ID" value="TBU34361.1"/>
    <property type="molecule type" value="Genomic_DNA"/>
</dbReference>
<accession>A0A4Q9N5I5</accession>
<name>A0A4Q9N5I5_9APHY</name>
<dbReference type="Proteomes" id="UP000292957">
    <property type="component" value="Unassembled WGS sequence"/>
</dbReference>
<evidence type="ECO:0000313" key="1">
    <source>
        <dbReference type="EMBL" id="TBU34361.1"/>
    </source>
</evidence>
<sequence length="69" mass="7888">MKETWEVLIGRTRSCAQLVRRTTEDNLTLSNHPLPVPASRVGVSRAQGCLAIEHRQLPMTRLHRFSYTT</sequence>
<organism evidence="1">
    <name type="scientific">Dichomitus squalens</name>
    <dbReference type="NCBI Taxonomy" id="114155"/>
    <lineage>
        <taxon>Eukaryota</taxon>
        <taxon>Fungi</taxon>
        <taxon>Dikarya</taxon>
        <taxon>Basidiomycota</taxon>
        <taxon>Agaricomycotina</taxon>
        <taxon>Agaricomycetes</taxon>
        <taxon>Polyporales</taxon>
        <taxon>Polyporaceae</taxon>
        <taxon>Dichomitus</taxon>
    </lineage>
</organism>
<proteinExistence type="predicted"/>